<organism evidence="1 2">
    <name type="scientific">Trichomonas vaginalis (strain ATCC PRA-98 / G3)</name>
    <dbReference type="NCBI Taxonomy" id="412133"/>
    <lineage>
        <taxon>Eukaryota</taxon>
        <taxon>Metamonada</taxon>
        <taxon>Parabasalia</taxon>
        <taxon>Trichomonadida</taxon>
        <taxon>Trichomonadidae</taxon>
        <taxon>Trichomonas</taxon>
    </lineage>
</organism>
<accession>A2DH24</accession>
<gene>
    <name evidence="1" type="ORF">TVAG_193100</name>
</gene>
<dbReference type="VEuPathDB" id="TrichDB:TVAGG3_0341500"/>
<dbReference type="EMBL" id="DS113199">
    <property type="protein sequence ID" value="EAY20334.1"/>
    <property type="molecule type" value="Genomic_DNA"/>
</dbReference>
<dbReference type="InParanoid" id="A2DH24"/>
<reference evidence="1" key="2">
    <citation type="journal article" date="2007" name="Science">
        <title>Draft genome sequence of the sexually transmitted pathogen Trichomonas vaginalis.</title>
        <authorList>
            <person name="Carlton J.M."/>
            <person name="Hirt R.P."/>
            <person name="Silva J.C."/>
            <person name="Delcher A.L."/>
            <person name="Schatz M."/>
            <person name="Zhao Q."/>
            <person name="Wortman J.R."/>
            <person name="Bidwell S.L."/>
            <person name="Alsmark U.C.M."/>
            <person name="Besteiro S."/>
            <person name="Sicheritz-Ponten T."/>
            <person name="Noel C.J."/>
            <person name="Dacks J.B."/>
            <person name="Foster P.G."/>
            <person name="Simillion C."/>
            <person name="Van de Peer Y."/>
            <person name="Miranda-Saavedra D."/>
            <person name="Barton G.J."/>
            <person name="Westrop G.D."/>
            <person name="Mueller S."/>
            <person name="Dessi D."/>
            <person name="Fiori P.L."/>
            <person name="Ren Q."/>
            <person name="Paulsen I."/>
            <person name="Zhang H."/>
            <person name="Bastida-Corcuera F.D."/>
            <person name="Simoes-Barbosa A."/>
            <person name="Brown M.T."/>
            <person name="Hayes R.D."/>
            <person name="Mukherjee M."/>
            <person name="Okumura C.Y."/>
            <person name="Schneider R."/>
            <person name="Smith A.J."/>
            <person name="Vanacova S."/>
            <person name="Villalvazo M."/>
            <person name="Haas B.J."/>
            <person name="Pertea M."/>
            <person name="Feldblyum T.V."/>
            <person name="Utterback T.R."/>
            <person name="Shu C.L."/>
            <person name="Osoegawa K."/>
            <person name="de Jong P.J."/>
            <person name="Hrdy I."/>
            <person name="Horvathova L."/>
            <person name="Zubacova Z."/>
            <person name="Dolezal P."/>
            <person name="Malik S.B."/>
            <person name="Logsdon J.M. Jr."/>
            <person name="Henze K."/>
            <person name="Gupta A."/>
            <person name="Wang C.C."/>
            <person name="Dunne R.L."/>
            <person name="Upcroft J.A."/>
            <person name="Upcroft P."/>
            <person name="White O."/>
            <person name="Salzberg S.L."/>
            <person name="Tang P."/>
            <person name="Chiu C.-H."/>
            <person name="Lee Y.-S."/>
            <person name="Embley T.M."/>
            <person name="Coombs G.H."/>
            <person name="Mottram J.C."/>
            <person name="Tachezy J."/>
            <person name="Fraser-Liggett C.M."/>
            <person name="Johnson P.J."/>
        </authorList>
    </citation>
    <scope>NUCLEOTIDE SEQUENCE [LARGE SCALE GENOMIC DNA]</scope>
    <source>
        <strain evidence="1">G3</strain>
    </source>
</reference>
<dbReference type="KEGG" id="tva:5465871"/>
<dbReference type="AlphaFoldDB" id="A2DH24"/>
<protein>
    <submittedName>
        <fullName evidence="1">Uncharacterized protein</fullName>
    </submittedName>
</protein>
<name>A2DH24_TRIV3</name>
<sequence length="89" mass="10355">MPTPALECLITLFGWSDISKNVANHFWLDLNFEENVANIDADIYINKFWKDNHIAEVCLDNWWMNVCLALNSLTSLLQLLDKMNVLKIE</sequence>
<evidence type="ECO:0000313" key="2">
    <source>
        <dbReference type="Proteomes" id="UP000001542"/>
    </source>
</evidence>
<dbReference type="RefSeq" id="XP_001581320.1">
    <property type="nucleotide sequence ID" value="XM_001581270.1"/>
</dbReference>
<proteinExistence type="predicted"/>
<dbReference type="VEuPathDB" id="TrichDB:TVAG_193100"/>
<keyword evidence="2" id="KW-1185">Reference proteome</keyword>
<reference evidence="1" key="1">
    <citation type="submission" date="2006-10" db="EMBL/GenBank/DDBJ databases">
        <authorList>
            <person name="Amadeo P."/>
            <person name="Zhao Q."/>
            <person name="Wortman J."/>
            <person name="Fraser-Liggett C."/>
            <person name="Carlton J."/>
        </authorList>
    </citation>
    <scope>NUCLEOTIDE SEQUENCE</scope>
    <source>
        <strain evidence="1">G3</strain>
    </source>
</reference>
<dbReference type="Proteomes" id="UP000001542">
    <property type="component" value="Unassembled WGS sequence"/>
</dbReference>
<evidence type="ECO:0000313" key="1">
    <source>
        <dbReference type="EMBL" id="EAY20334.1"/>
    </source>
</evidence>